<protein>
    <submittedName>
        <fullName evidence="2">Transporter, UIT6 family</fullName>
    </submittedName>
</protein>
<dbReference type="AlphaFoldDB" id="A0A1T4PV77"/>
<feature type="transmembrane region" description="Helical" evidence="1">
    <location>
        <begin position="160"/>
        <end position="183"/>
    </location>
</feature>
<reference evidence="2 3" key="1">
    <citation type="submission" date="2017-02" db="EMBL/GenBank/DDBJ databases">
        <authorList>
            <person name="Peterson S.W."/>
        </authorList>
    </citation>
    <scope>NUCLEOTIDE SEQUENCE [LARGE SCALE GENOMIC DNA]</scope>
    <source>
        <strain evidence="2 3">USBA 369</strain>
    </source>
</reference>
<sequence>MISKTAGGAERASPMEWMCGKASRAAGLLSLALSLILVFAAPSLAQEVQEAAHEAAGLNGAELGVVWAIPFVGILLSIALFPLLAPHFWHHHFGKVALFWALAFIIPFAMGHDGTLVVHELAHMGLLDYVPFLILLGALFTIAGGIFITGNLHGRPRFNVSFLAVGAALASIVGTTGASMVLIRPVLRANDGRRHNVHVVVFFIFLVSNIGGSLTPLGDPPLFLGYLRGVDFFWTTAHMFAETALCVFLLLGLFWLIDRRLYNHDEDFRNTFDPTPDTGKIGIRGKVNILLLLVVVGGVLLSGSWRPGISYDVLGIELGLQDIARDVILVLAALTSLAVTPKGVRESNGFNWEPILEVAKLFAAIFVTIIPVIAMLRAAHEGAFAPLVEMVSRPDGSPINAMYFWMTGLLSSFLDNAPTYLVFFNLAGGDAQHLMGPLARTLAAISCGAVFMGANSYIGNAPNFMVKSIAESSGIKMPSFFGYMMWSMGILVPLFAIVTVVFFLF</sequence>
<evidence type="ECO:0000313" key="2">
    <source>
        <dbReference type="EMBL" id="SJZ94838.1"/>
    </source>
</evidence>
<keyword evidence="3" id="KW-1185">Reference proteome</keyword>
<feature type="transmembrane region" description="Helical" evidence="1">
    <location>
        <begin position="195"/>
        <end position="212"/>
    </location>
</feature>
<accession>A0A1T4PV77</accession>
<feature type="transmembrane region" description="Helical" evidence="1">
    <location>
        <begin position="287"/>
        <end position="303"/>
    </location>
</feature>
<evidence type="ECO:0000256" key="1">
    <source>
        <dbReference type="SAM" id="Phobius"/>
    </source>
</evidence>
<feature type="transmembrane region" description="Helical" evidence="1">
    <location>
        <begin position="64"/>
        <end position="85"/>
    </location>
</feature>
<dbReference type="Pfam" id="PF16980">
    <property type="entry name" value="CitMHS_2"/>
    <property type="match status" value="1"/>
</dbReference>
<dbReference type="STRING" id="1365950.SAMN05428963_104151"/>
<name>A0A1T4PV77_9HYPH</name>
<dbReference type="InterPro" id="IPR031566">
    <property type="entry name" value="CitMHS_2"/>
</dbReference>
<keyword evidence="1" id="KW-0812">Transmembrane</keyword>
<feature type="transmembrane region" description="Helical" evidence="1">
    <location>
        <begin position="323"/>
        <end position="340"/>
    </location>
</feature>
<dbReference type="Proteomes" id="UP000190135">
    <property type="component" value="Unassembled WGS sequence"/>
</dbReference>
<feature type="transmembrane region" description="Helical" evidence="1">
    <location>
        <begin position="483"/>
        <end position="504"/>
    </location>
</feature>
<feature type="transmembrane region" description="Helical" evidence="1">
    <location>
        <begin position="129"/>
        <end position="148"/>
    </location>
</feature>
<keyword evidence="1" id="KW-0472">Membrane</keyword>
<dbReference type="EMBL" id="FUXL01000004">
    <property type="protein sequence ID" value="SJZ94838.1"/>
    <property type="molecule type" value="Genomic_DNA"/>
</dbReference>
<proteinExistence type="predicted"/>
<feature type="transmembrane region" description="Helical" evidence="1">
    <location>
        <begin position="400"/>
        <end position="426"/>
    </location>
</feature>
<feature type="transmembrane region" description="Helical" evidence="1">
    <location>
        <begin position="438"/>
        <end position="458"/>
    </location>
</feature>
<gene>
    <name evidence="2" type="ORF">SAMN05428963_104151</name>
</gene>
<feature type="transmembrane region" description="Helical" evidence="1">
    <location>
        <begin position="361"/>
        <end position="380"/>
    </location>
</feature>
<keyword evidence="1" id="KW-1133">Transmembrane helix</keyword>
<feature type="transmembrane region" description="Helical" evidence="1">
    <location>
        <begin position="232"/>
        <end position="257"/>
    </location>
</feature>
<organism evidence="2 3">
    <name type="scientific">Consotaella salsifontis</name>
    <dbReference type="NCBI Taxonomy" id="1365950"/>
    <lineage>
        <taxon>Bacteria</taxon>
        <taxon>Pseudomonadati</taxon>
        <taxon>Pseudomonadota</taxon>
        <taxon>Alphaproteobacteria</taxon>
        <taxon>Hyphomicrobiales</taxon>
        <taxon>Aurantimonadaceae</taxon>
        <taxon>Consotaella</taxon>
    </lineage>
</organism>
<evidence type="ECO:0000313" key="3">
    <source>
        <dbReference type="Proteomes" id="UP000190135"/>
    </source>
</evidence>